<feature type="transmembrane region" description="Helical" evidence="1">
    <location>
        <begin position="21"/>
        <end position="44"/>
    </location>
</feature>
<evidence type="ECO:0000313" key="3">
    <source>
        <dbReference type="Proteomes" id="UP000176198"/>
    </source>
</evidence>
<keyword evidence="1" id="KW-1133">Transmembrane helix</keyword>
<dbReference type="AlphaFoldDB" id="A0A1F7WJZ9"/>
<accession>A0A1F7WJZ9</accession>
<keyword evidence="1" id="KW-0812">Transmembrane</keyword>
<feature type="transmembrane region" description="Helical" evidence="1">
    <location>
        <begin position="83"/>
        <end position="107"/>
    </location>
</feature>
<feature type="transmembrane region" description="Helical" evidence="1">
    <location>
        <begin position="50"/>
        <end position="71"/>
    </location>
</feature>
<dbReference type="STRING" id="1802471.A2115_01390"/>
<dbReference type="Proteomes" id="UP000176198">
    <property type="component" value="Unassembled WGS sequence"/>
</dbReference>
<name>A0A1F7WJZ9_9BACT</name>
<protein>
    <submittedName>
        <fullName evidence="2">Uncharacterized protein</fullName>
    </submittedName>
</protein>
<gene>
    <name evidence="2" type="ORF">A2115_01390</name>
</gene>
<proteinExistence type="predicted"/>
<evidence type="ECO:0000256" key="1">
    <source>
        <dbReference type="SAM" id="Phobius"/>
    </source>
</evidence>
<sequence>MFANLMNLAHKRSLKEAVGFYLAYLVLIALAAMLLGGVSGFIFPNASYQAGFNMGNFLAVIAVLVLSFTILTKKRLLGNFGLILVALLSGILALFGGGLLGLIPAAFLSTR</sequence>
<comment type="caution">
    <text evidence="2">The sequence shown here is derived from an EMBL/GenBank/DDBJ whole genome shotgun (WGS) entry which is preliminary data.</text>
</comment>
<dbReference type="EMBL" id="MGFJ01000005">
    <property type="protein sequence ID" value="OGM03152.1"/>
    <property type="molecule type" value="Genomic_DNA"/>
</dbReference>
<evidence type="ECO:0000313" key="2">
    <source>
        <dbReference type="EMBL" id="OGM03152.1"/>
    </source>
</evidence>
<reference evidence="2 3" key="1">
    <citation type="journal article" date="2016" name="Nat. Commun.">
        <title>Thousands of microbial genomes shed light on interconnected biogeochemical processes in an aquifer system.</title>
        <authorList>
            <person name="Anantharaman K."/>
            <person name="Brown C.T."/>
            <person name="Hug L.A."/>
            <person name="Sharon I."/>
            <person name="Castelle C.J."/>
            <person name="Probst A.J."/>
            <person name="Thomas B.C."/>
            <person name="Singh A."/>
            <person name="Wilkins M.J."/>
            <person name="Karaoz U."/>
            <person name="Brodie E.L."/>
            <person name="Williams K.H."/>
            <person name="Hubbard S.S."/>
            <person name="Banfield J.F."/>
        </authorList>
    </citation>
    <scope>NUCLEOTIDE SEQUENCE [LARGE SCALE GENOMIC DNA]</scope>
</reference>
<organism evidence="2 3">
    <name type="scientific">Candidatus Woesebacteria bacterium GWA1_41_8</name>
    <dbReference type="NCBI Taxonomy" id="1802471"/>
    <lineage>
        <taxon>Bacteria</taxon>
        <taxon>Candidatus Woeseibacteriota</taxon>
    </lineage>
</organism>
<keyword evidence="1" id="KW-0472">Membrane</keyword>